<reference evidence="4" key="1">
    <citation type="submission" date="2011-05" db="EMBL/GenBank/DDBJ databases">
        <authorList>
            <person name="Richards S.R."/>
            <person name="Qu J."/>
            <person name="Jiang H."/>
            <person name="Jhangiani S.N."/>
            <person name="Agravi P."/>
            <person name="Goodspeed R."/>
            <person name="Gross S."/>
            <person name="Mandapat C."/>
            <person name="Jackson L."/>
            <person name="Mathew T."/>
            <person name="Pu L."/>
            <person name="Thornton R."/>
            <person name="Saada N."/>
            <person name="Wilczek-Boney K.B."/>
            <person name="Lee S."/>
            <person name="Kovar C."/>
            <person name="Wu Y."/>
            <person name="Scherer S.E."/>
            <person name="Worley K.C."/>
            <person name="Muzny D.M."/>
            <person name="Gibbs R."/>
        </authorList>
    </citation>
    <scope>NUCLEOTIDE SEQUENCE</scope>
    <source>
        <strain evidence="4">Brora</strain>
    </source>
</reference>
<dbReference type="CDD" id="cd00122">
    <property type="entry name" value="MBD"/>
    <property type="match status" value="1"/>
</dbReference>
<dbReference type="InterPro" id="IPR057670">
    <property type="entry name" value="SH3_retrovirus"/>
</dbReference>
<feature type="compositionally biased region" description="Basic and acidic residues" evidence="1">
    <location>
        <begin position="178"/>
        <end position="188"/>
    </location>
</feature>
<protein>
    <recommendedName>
        <fullName evidence="2">MBD domain-containing protein</fullName>
    </recommendedName>
</protein>
<dbReference type="EMBL" id="JH430333">
    <property type="status" value="NOT_ANNOTATED_CDS"/>
    <property type="molecule type" value="Genomic_DNA"/>
</dbReference>
<reference evidence="3" key="2">
    <citation type="submission" date="2015-02" db="UniProtKB">
        <authorList>
            <consortium name="EnsemblMetazoa"/>
        </authorList>
    </citation>
    <scope>IDENTIFICATION</scope>
</reference>
<dbReference type="HOGENOM" id="CLU_026605_1_0_1"/>
<dbReference type="SMART" id="SM00391">
    <property type="entry name" value="MBD"/>
    <property type="match status" value="1"/>
</dbReference>
<dbReference type="Gene3D" id="3.30.890.10">
    <property type="entry name" value="Methyl-cpg-binding Protein 2, Chain A"/>
    <property type="match status" value="1"/>
</dbReference>
<dbReference type="InterPro" id="IPR054722">
    <property type="entry name" value="PolX-like_BBD"/>
</dbReference>
<dbReference type="EnsemblMetazoa" id="SMAR001113-RA">
    <property type="protein sequence ID" value="SMAR001113-PA"/>
    <property type="gene ID" value="SMAR001113"/>
</dbReference>
<dbReference type="GO" id="GO:0003677">
    <property type="term" value="F:DNA binding"/>
    <property type="evidence" value="ECO:0007669"/>
    <property type="project" value="InterPro"/>
</dbReference>
<evidence type="ECO:0000256" key="1">
    <source>
        <dbReference type="SAM" id="MobiDB-lite"/>
    </source>
</evidence>
<dbReference type="PROSITE" id="PS50982">
    <property type="entry name" value="MBD"/>
    <property type="match status" value="1"/>
</dbReference>
<evidence type="ECO:0000313" key="4">
    <source>
        <dbReference type="Proteomes" id="UP000014500"/>
    </source>
</evidence>
<dbReference type="InterPro" id="IPR016177">
    <property type="entry name" value="DNA-bd_dom_sf"/>
</dbReference>
<sequence length="371" mass="42195">MLDDSLEDTDRIMTVEVSVEQQELRWKNQKAKSWFANVVSDSCVQENPSVCSVSLPDQQCEWYLDSCASHHVCGERDMFYSFQAVQPMKLELGEGVSHLKIIGSLAYVNIPKQKQTSKLNARAWKDVIVGYSMQTKGYRIWDPLSDDVYESIHVKVDETRLYKDVNQDFQNEGPFQKPDSKDSFALHEDSDDSSIEDNALQQPLVPDIPSASMPVTKPPLPAASTAPPRTSRPNRIAFKDKVLNRPGWEREEVQRQSGTTAGKWDVYFYGPGRVRLLRSRPEVEDYCKTLKVKYDPRDFKWDPTSQSIDTFDLDRTEVSTIDKNDESYVPSSNSDTNGESEACCIRVYCASVKEPSTFEDAVISPEKREMG</sequence>
<proteinExistence type="predicted"/>
<dbReference type="SUPFAM" id="SSF54171">
    <property type="entry name" value="DNA-binding domain"/>
    <property type="match status" value="1"/>
</dbReference>
<feature type="region of interest" description="Disordered" evidence="1">
    <location>
        <begin position="169"/>
        <end position="233"/>
    </location>
</feature>
<dbReference type="PhylomeDB" id="T1IJP1"/>
<organism evidence="3 4">
    <name type="scientific">Strigamia maritima</name>
    <name type="common">European centipede</name>
    <name type="synonym">Geophilus maritimus</name>
    <dbReference type="NCBI Taxonomy" id="126957"/>
    <lineage>
        <taxon>Eukaryota</taxon>
        <taxon>Metazoa</taxon>
        <taxon>Ecdysozoa</taxon>
        <taxon>Arthropoda</taxon>
        <taxon>Myriapoda</taxon>
        <taxon>Chilopoda</taxon>
        <taxon>Pleurostigmophora</taxon>
        <taxon>Geophilomorpha</taxon>
        <taxon>Linotaeniidae</taxon>
        <taxon>Strigamia</taxon>
    </lineage>
</organism>
<keyword evidence="4" id="KW-1185">Reference proteome</keyword>
<dbReference type="Pfam" id="PF01429">
    <property type="entry name" value="MBD"/>
    <property type="match status" value="1"/>
</dbReference>
<evidence type="ECO:0000259" key="2">
    <source>
        <dbReference type="PROSITE" id="PS50982"/>
    </source>
</evidence>
<dbReference type="InterPro" id="IPR001739">
    <property type="entry name" value="Methyl_CpG_DNA-bd"/>
</dbReference>
<dbReference type="Proteomes" id="UP000014500">
    <property type="component" value="Unassembled WGS sequence"/>
</dbReference>
<evidence type="ECO:0000313" key="3">
    <source>
        <dbReference type="EnsemblMetazoa" id="SMAR001113-PA"/>
    </source>
</evidence>
<dbReference type="AlphaFoldDB" id="T1IJP1"/>
<name>T1IJP1_STRMM</name>
<feature type="domain" description="MBD" evidence="2">
    <location>
        <begin position="234"/>
        <end position="306"/>
    </location>
</feature>
<accession>T1IJP1</accession>
<dbReference type="Pfam" id="PF22936">
    <property type="entry name" value="Pol_BBD"/>
    <property type="match status" value="1"/>
</dbReference>
<dbReference type="Pfam" id="PF25597">
    <property type="entry name" value="SH3_retrovirus"/>
    <property type="match status" value="1"/>
</dbReference>